<dbReference type="InterPro" id="IPR036397">
    <property type="entry name" value="RNaseH_sf"/>
</dbReference>
<evidence type="ECO:0000259" key="3">
    <source>
        <dbReference type="PROSITE" id="PS50158"/>
    </source>
</evidence>
<dbReference type="Gene3D" id="3.30.420.10">
    <property type="entry name" value="Ribonuclease H-like superfamily/Ribonuclease H"/>
    <property type="match status" value="1"/>
</dbReference>
<dbReference type="AlphaFoldDB" id="A0AAD8W1U9"/>
<reference evidence="5" key="1">
    <citation type="submission" date="2023-07" db="EMBL/GenBank/DDBJ databases">
        <title>A chromosome-level genome assembly of Lolium multiflorum.</title>
        <authorList>
            <person name="Chen Y."/>
            <person name="Copetti D."/>
            <person name="Kolliker R."/>
            <person name="Studer B."/>
        </authorList>
    </citation>
    <scope>NUCLEOTIDE SEQUENCE</scope>
    <source>
        <strain evidence="5">02402/16</strain>
        <tissue evidence="5">Leaf</tissue>
    </source>
</reference>
<keyword evidence="6" id="KW-1185">Reference proteome</keyword>
<dbReference type="InterPro" id="IPR036875">
    <property type="entry name" value="Znf_CCHC_sf"/>
</dbReference>
<feature type="compositionally biased region" description="Polar residues" evidence="2">
    <location>
        <begin position="525"/>
        <end position="540"/>
    </location>
</feature>
<comment type="caution">
    <text evidence="5">The sequence shown here is derived from an EMBL/GenBank/DDBJ whole genome shotgun (WGS) entry which is preliminary data.</text>
</comment>
<feature type="compositionally biased region" description="Basic residues" evidence="2">
    <location>
        <begin position="617"/>
        <end position="632"/>
    </location>
</feature>
<dbReference type="PANTHER" id="PTHR42648">
    <property type="entry name" value="TRANSPOSASE, PUTATIVE-RELATED"/>
    <property type="match status" value="1"/>
</dbReference>
<accession>A0AAD8W1U9</accession>
<feature type="domain" description="Integrase catalytic" evidence="4">
    <location>
        <begin position="317"/>
        <end position="495"/>
    </location>
</feature>
<dbReference type="SUPFAM" id="SSF57756">
    <property type="entry name" value="Retrovirus zinc finger-like domains"/>
    <property type="match status" value="1"/>
</dbReference>
<dbReference type="Gene3D" id="4.10.60.10">
    <property type="entry name" value="Zinc finger, CCHC-type"/>
    <property type="match status" value="1"/>
</dbReference>
<evidence type="ECO:0000313" key="6">
    <source>
        <dbReference type="Proteomes" id="UP001231189"/>
    </source>
</evidence>
<keyword evidence="1" id="KW-0863">Zinc-finger</keyword>
<dbReference type="InterPro" id="IPR001584">
    <property type="entry name" value="Integrase_cat-core"/>
</dbReference>
<feature type="domain" description="CCHC-type" evidence="3">
    <location>
        <begin position="58"/>
        <end position="72"/>
    </location>
</feature>
<evidence type="ECO:0000313" key="5">
    <source>
        <dbReference type="EMBL" id="KAK1629733.1"/>
    </source>
</evidence>
<name>A0AAD8W1U9_LOLMU</name>
<dbReference type="PANTHER" id="PTHR42648:SF21">
    <property type="entry name" value="CYSTEINE-RICH RLK (RECEPTOR-LIKE PROTEIN KINASE) 8"/>
    <property type="match status" value="1"/>
</dbReference>
<dbReference type="EMBL" id="JAUUTY010000005">
    <property type="protein sequence ID" value="KAK1629733.1"/>
    <property type="molecule type" value="Genomic_DNA"/>
</dbReference>
<dbReference type="InterPro" id="IPR012337">
    <property type="entry name" value="RNaseH-like_sf"/>
</dbReference>
<dbReference type="GO" id="GO:0003676">
    <property type="term" value="F:nucleic acid binding"/>
    <property type="evidence" value="ECO:0007669"/>
    <property type="project" value="InterPro"/>
</dbReference>
<dbReference type="PROSITE" id="PS50994">
    <property type="entry name" value="INTEGRASE"/>
    <property type="match status" value="1"/>
</dbReference>
<dbReference type="PROSITE" id="PS50158">
    <property type="entry name" value="ZF_CCHC"/>
    <property type="match status" value="1"/>
</dbReference>
<keyword evidence="1" id="KW-0862">Zinc</keyword>
<keyword evidence="1" id="KW-0479">Metal-binding</keyword>
<feature type="region of interest" description="Disordered" evidence="2">
    <location>
        <begin position="585"/>
        <end position="639"/>
    </location>
</feature>
<feature type="region of interest" description="Disordered" evidence="2">
    <location>
        <begin position="524"/>
        <end position="548"/>
    </location>
</feature>
<dbReference type="Pfam" id="PF00665">
    <property type="entry name" value="rve"/>
    <property type="match status" value="1"/>
</dbReference>
<proteinExistence type="predicted"/>
<sequence length="795" mass="90534">MGFGGVWKVFRIVARLWGFTTKALSRRKGNAGATRGPHTPGRAARAWARRPRQKARTCYNCGDKSHFVADCPFEKREDNGGRLVRRNNSKTLSKGFSKFSSKPGDNKVSFTKKPKAFIICEEYSSDEGGEHDDKSSNKEDEGVAAIAISTPSNSLFDSPNENLVTNNSQKLAALRRQKTTLLEVNSLQEEALMEYFRLSKEKVTCCNHEEKISALKRNKAKLLEINATQEEALKECFPLSKECVCCDHEEEITSLERHKCLLLKMNSLQEDALKENFRVDKEKEIQVFDITHPFPEHEDEVNRLKAKIERTCVEGKMHGAPHNAKTTISTTRCLELLDVDLFDLSSHESIGGKKYCLVIVDDYSRYCWVFFFKYKSETQRTMMEFSTQVQCKFDTTILAIRSDNGTEFKNYTLDDFFGEEGIQHQYSTPYTPQQNGVAKRKNQTFIEAARTMMMEYKSNYNFWAEAISTACHATNRLYFRKGLEKTPYEILTGNKPNVSYFKVFGCKCYVLIKDVRLSKFDSRAQEGTGSGWTSHSNTFPPTHLKSRPAAGFKIPEETGPDLLLRPSPAKSPPWRSFPTLFSTMATGSKPRAPRKRNLPVSRCQSDIEEDDVLSPRTTKHQRAAAAAAKKKTTPGPTKLMDQLTKNQLLAVRGKLDSDHEYFGEAKVICEELGIVPLITFNHPFSREVICQFYATVQFDVDENGVHYLTWMTKEHLMKANWEEFAHGLGYQLAAPNNFNVFRVHLAHKPMKKEKMINLYLAGRAVCGSTYELLPTYAIMLRVFRNTVKPQEGKSR</sequence>
<dbReference type="SMART" id="SM00343">
    <property type="entry name" value="ZnF_C2HC"/>
    <property type="match status" value="1"/>
</dbReference>
<organism evidence="5 6">
    <name type="scientific">Lolium multiflorum</name>
    <name type="common">Italian ryegrass</name>
    <name type="synonym">Lolium perenne subsp. multiflorum</name>
    <dbReference type="NCBI Taxonomy" id="4521"/>
    <lineage>
        <taxon>Eukaryota</taxon>
        <taxon>Viridiplantae</taxon>
        <taxon>Streptophyta</taxon>
        <taxon>Embryophyta</taxon>
        <taxon>Tracheophyta</taxon>
        <taxon>Spermatophyta</taxon>
        <taxon>Magnoliopsida</taxon>
        <taxon>Liliopsida</taxon>
        <taxon>Poales</taxon>
        <taxon>Poaceae</taxon>
        <taxon>BOP clade</taxon>
        <taxon>Pooideae</taxon>
        <taxon>Poodae</taxon>
        <taxon>Poeae</taxon>
        <taxon>Poeae Chloroplast Group 2 (Poeae type)</taxon>
        <taxon>Loliodinae</taxon>
        <taxon>Loliinae</taxon>
        <taxon>Lolium</taxon>
    </lineage>
</organism>
<dbReference type="InterPro" id="IPR001878">
    <property type="entry name" value="Znf_CCHC"/>
</dbReference>
<gene>
    <name evidence="5" type="ORF">QYE76_004048</name>
</gene>
<evidence type="ECO:0008006" key="7">
    <source>
        <dbReference type="Google" id="ProtNLM"/>
    </source>
</evidence>
<dbReference type="GO" id="GO:0008270">
    <property type="term" value="F:zinc ion binding"/>
    <property type="evidence" value="ECO:0007669"/>
    <property type="project" value="UniProtKB-KW"/>
</dbReference>
<dbReference type="SUPFAM" id="SSF53098">
    <property type="entry name" value="Ribonuclease H-like"/>
    <property type="match status" value="1"/>
</dbReference>
<dbReference type="InterPro" id="IPR039537">
    <property type="entry name" value="Retrotran_Ty1/copia-like"/>
</dbReference>
<dbReference type="Proteomes" id="UP001231189">
    <property type="component" value="Unassembled WGS sequence"/>
</dbReference>
<evidence type="ECO:0000259" key="4">
    <source>
        <dbReference type="PROSITE" id="PS50994"/>
    </source>
</evidence>
<evidence type="ECO:0000256" key="1">
    <source>
        <dbReference type="PROSITE-ProRule" id="PRU00047"/>
    </source>
</evidence>
<protein>
    <recommendedName>
        <fullName evidence="7">Gag-pol polyprotein</fullName>
    </recommendedName>
</protein>
<dbReference type="GO" id="GO:0015074">
    <property type="term" value="P:DNA integration"/>
    <property type="evidence" value="ECO:0007669"/>
    <property type="project" value="InterPro"/>
</dbReference>
<evidence type="ECO:0000256" key="2">
    <source>
        <dbReference type="SAM" id="MobiDB-lite"/>
    </source>
</evidence>